<sequence>MPVSVVKGIRPTRYRARPGARKNGEPPMFRLAPEYGSGTVDRRALDPRDINPQRGWDLSNQSI</sequence>
<evidence type="ECO:0000313" key="2">
    <source>
        <dbReference type="EMBL" id="CDX53218.1"/>
    </source>
</evidence>
<proteinExistence type="predicted"/>
<reference evidence="2 3" key="1">
    <citation type="submission" date="2014-08" db="EMBL/GenBank/DDBJ databases">
        <authorList>
            <person name="Moulin Lionel"/>
        </authorList>
    </citation>
    <scope>NUCLEOTIDE SEQUENCE [LARGE SCALE GENOMIC DNA]</scope>
</reference>
<feature type="compositionally biased region" description="Basic and acidic residues" evidence="1">
    <location>
        <begin position="40"/>
        <end position="51"/>
    </location>
</feature>
<dbReference type="EMBL" id="CCNE01000009">
    <property type="protein sequence ID" value="CDX53218.1"/>
    <property type="molecule type" value="Genomic_DNA"/>
</dbReference>
<gene>
    <name evidence="2" type="ORF">MPL3365_170317</name>
</gene>
<protein>
    <submittedName>
        <fullName evidence="2">Uncharacterized protein</fullName>
    </submittedName>
</protein>
<name>A0A090G666_MESPL</name>
<evidence type="ECO:0000256" key="1">
    <source>
        <dbReference type="SAM" id="MobiDB-lite"/>
    </source>
</evidence>
<evidence type="ECO:0000313" key="3">
    <source>
        <dbReference type="Proteomes" id="UP000046122"/>
    </source>
</evidence>
<feature type="region of interest" description="Disordered" evidence="1">
    <location>
        <begin position="16"/>
        <end position="63"/>
    </location>
</feature>
<dbReference type="AlphaFoldDB" id="A0A090G666"/>
<organism evidence="2 3">
    <name type="scientific">Mesorhizobium plurifarium</name>
    <dbReference type="NCBI Taxonomy" id="69974"/>
    <lineage>
        <taxon>Bacteria</taxon>
        <taxon>Pseudomonadati</taxon>
        <taxon>Pseudomonadota</taxon>
        <taxon>Alphaproteobacteria</taxon>
        <taxon>Hyphomicrobiales</taxon>
        <taxon>Phyllobacteriaceae</taxon>
        <taxon>Mesorhizobium</taxon>
    </lineage>
</organism>
<accession>A0A090G666</accession>
<dbReference type="Proteomes" id="UP000046122">
    <property type="component" value="Unassembled WGS sequence"/>
</dbReference>